<reference evidence="13" key="3">
    <citation type="submission" date="2019-08" db="EMBL/GenBank/DDBJ databases">
        <authorList>
            <consortium name="Photinus pyralis genome working group"/>
            <person name="Fallon T.R."/>
            <person name="Sander Lower S.E."/>
            <person name="Weng J.-K."/>
        </authorList>
    </citation>
    <scope>NUCLEOTIDE SEQUENCE</scope>
    <source>
        <strain evidence="13">1611_PpyrPB1</strain>
        <tissue evidence="13">Whole body</tissue>
    </source>
</reference>
<accession>A0A1Y1N0D0</accession>
<keyword evidence="10" id="KW-0812">Transmembrane</keyword>
<dbReference type="GO" id="GO:0005789">
    <property type="term" value="C:endoplasmic reticulum membrane"/>
    <property type="evidence" value="ECO:0007669"/>
    <property type="project" value="UniProtKB-SubCell"/>
</dbReference>
<protein>
    <recommendedName>
        <fullName evidence="7">Lipid droplet-regulating VLDL assembly factor AUP1</fullName>
    </recommendedName>
    <alternativeName>
        <fullName evidence="8">Ancient ubiquitous protein 1</fullName>
    </alternativeName>
</protein>
<dbReference type="PANTHER" id="PTHR15486:SF96">
    <property type="entry name" value="LIPID DROPLET-REGULATING VLDL ASSEMBLY FACTOR AUP1"/>
    <property type="match status" value="1"/>
</dbReference>
<comment type="subcellular location">
    <subcellularLocation>
        <location evidence="1">Endoplasmic reticulum membrane</location>
        <topology evidence="1">Peripheral membrane protein</topology>
    </subcellularLocation>
    <subcellularLocation>
        <location evidence="2">Lipid droplet</location>
    </subcellularLocation>
</comment>
<comment type="similarity">
    <text evidence="6">Belongs to the AUP1 family.</text>
</comment>
<evidence type="ECO:0000256" key="7">
    <source>
        <dbReference type="ARBA" id="ARBA00035685"/>
    </source>
</evidence>
<dbReference type="CDD" id="cd14420">
    <property type="entry name" value="CUE_AUP1"/>
    <property type="match status" value="1"/>
</dbReference>
<feature type="domain" description="CUE" evidence="11">
    <location>
        <begin position="294"/>
        <end position="336"/>
    </location>
</feature>
<dbReference type="GO" id="GO:0036503">
    <property type="term" value="P:ERAD pathway"/>
    <property type="evidence" value="ECO:0007669"/>
    <property type="project" value="InterPro"/>
</dbReference>
<evidence type="ECO:0000256" key="2">
    <source>
        <dbReference type="ARBA" id="ARBA00004502"/>
    </source>
</evidence>
<dbReference type="EMBL" id="VVIM01000007">
    <property type="protein sequence ID" value="KAB0796150.1"/>
    <property type="molecule type" value="Genomic_DNA"/>
</dbReference>
<sequence>MPSKNISELYLLKRYPQNTVGLFTFILYLPFGILLLLLRGILGIQVFVFGFLLPDVPVIQKLLCKLFCATLGIVIHSENPAERKNVAVYVTNFVSPFDHLVIHSQTGSVMSGKDVFNTLLSTSFGLRHFGSQSVEFPIFKKNIAKTIESGTPVHFQPELKQTNGKAVLKFTTWPFQLCKRIQPVCIEVSRPFLDIKISTFDSVYWTDTLMYLFSPYTSYKLRFLPVVDQMDFSETKFADKVREDIAHALQVELSEYSATDLMHWEKRLMEDVVRREMEARQRPTSSSLSSGHPTIHLMVAQVREVLPMVPYNVIYTDLLKTRNVDQTISNIFEGNVEYTPEPAQPSTSQEQRHHQTEQSRTPAAPSFGKSPQERMVPFQERKRQLLETARKRYIQKHNITNCEIQK</sequence>
<name>A0A1Y1N0D0_PHOPY</name>
<evidence type="ECO:0000313" key="14">
    <source>
        <dbReference type="Proteomes" id="UP000327044"/>
    </source>
</evidence>
<evidence type="ECO:0000259" key="11">
    <source>
        <dbReference type="PROSITE" id="PS51140"/>
    </source>
</evidence>
<dbReference type="Pfam" id="PF02845">
    <property type="entry name" value="CUE"/>
    <property type="match status" value="1"/>
</dbReference>
<feature type="region of interest" description="Disordered" evidence="9">
    <location>
        <begin position="335"/>
        <end position="380"/>
    </location>
</feature>
<dbReference type="PROSITE" id="PS51140">
    <property type="entry name" value="CUE"/>
    <property type="match status" value="1"/>
</dbReference>
<dbReference type="Gene3D" id="1.10.8.10">
    <property type="entry name" value="DNA helicase RuvA subunit, C-terminal domain"/>
    <property type="match status" value="1"/>
</dbReference>
<keyword evidence="3" id="KW-0551">Lipid droplet</keyword>
<keyword evidence="5 10" id="KW-0472">Membrane</keyword>
<dbReference type="PANTHER" id="PTHR15486">
    <property type="entry name" value="ANCIENT UBIQUITOUS PROTEIN"/>
    <property type="match status" value="1"/>
</dbReference>
<dbReference type="InParanoid" id="A0A1Y1N0D0"/>
<dbReference type="InterPro" id="IPR048056">
    <property type="entry name" value="AUP1_CUE"/>
</dbReference>
<proteinExistence type="inferred from homology"/>
<evidence type="ECO:0000256" key="3">
    <source>
        <dbReference type="ARBA" id="ARBA00022677"/>
    </source>
</evidence>
<evidence type="ECO:0000256" key="5">
    <source>
        <dbReference type="ARBA" id="ARBA00023136"/>
    </source>
</evidence>
<evidence type="ECO:0000313" key="12">
    <source>
        <dbReference type="EMBL" id="JAV91362.1"/>
    </source>
</evidence>
<keyword evidence="14" id="KW-1185">Reference proteome</keyword>
<dbReference type="InterPro" id="IPR003892">
    <property type="entry name" value="CUE"/>
</dbReference>
<evidence type="ECO:0000256" key="4">
    <source>
        <dbReference type="ARBA" id="ARBA00022824"/>
    </source>
</evidence>
<evidence type="ECO:0000256" key="10">
    <source>
        <dbReference type="SAM" id="Phobius"/>
    </source>
</evidence>
<keyword evidence="10" id="KW-1133">Transmembrane helix</keyword>
<dbReference type="AlphaFoldDB" id="A0A1Y1N0D0"/>
<keyword evidence="4" id="KW-0256">Endoplasmic reticulum</keyword>
<dbReference type="EMBL" id="GEZM01016147">
    <property type="protein sequence ID" value="JAV91362.1"/>
    <property type="molecule type" value="Transcribed_RNA"/>
</dbReference>
<dbReference type="GO" id="GO:0005811">
    <property type="term" value="C:lipid droplet"/>
    <property type="evidence" value="ECO:0007669"/>
    <property type="project" value="UniProtKB-SubCell"/>
</dbReference>
<feature type="transmembrane region" description="Helical" evidence="10">
    <location>
        <begin position="20"/>
        <end position="53"/>
    </location>
</feature>
<evidence type="ECO:0000256" key="8">
    <source>
        <dbReference type="ARBA" id="ARBA00035713"/>
    </source>
</evidence>
<evidence type="ECO:0000313" key="13">
    <source>
        <dbReference type="EMBL" id="KAB0796150.1"/>
    </source>
</evidence>
<gene>
    <name evidence="13" type="ORF">PPYR_10211</name>
</gene>
<organism evidence="12">
    <name type="scientific">Photinus pyralis</name>
    <name type="common">Common eastern firefly</name>
    <name type="synonym">Lampyris pyralis</name>
    <dbReference type="NCBI Taxonomy" id="7054"/>
    <lineage>
        <taxon>Eukaryota</taxon>
        <taxon>Metazoa</taxon>
        <taxon>Ecdysozoa</taxon>
        <taxon>Arthropoda</taxon>
        <taxon>Hexapoda</taxon>
        <taxon>Insecta</taxon>
        <taxon>Pterygota</taxon>
        <taxon>Neoptera</taxon>
        <taxon>Endopterygota</taxon>
        <taxon>Coleoptera</taxon>
        <taxon>Polyphaga</taxon>
        <taxon>Elateriformia</taxon>
        <taxon>Elateroidea</taxon>
        <taxon>Lampyridae</taxon>
        <taxon>Lampyrinae</taxon>
        <taxon>Photinus</taxon>
    </lineage>
</organism>
<dbReference type="SMART" id="SM00546">
    <property type="entry name" value="CUE"/>
    <property type="match status" value="1"/>
</dbReference>
<evidence type="ECO:0000256" key="9">
    <source>
        <dbReference type="SAM" id="MobiDB-lite"/>
    </source>
</evidence>
<reference evidence="13 14" key="2">
    <citation type="journal article" date="2018" name="Elife">
        <title>Firefly genomes illuminate parallel origins of bioluminescence in beetles.</title>
        <authorList>
            <person name="Fallon T.R."/>
            <person name="Lower S.E."/>
            <person name="Chang C.H."/>
            <person name="Bessho-Uehara M."/>
            <person name="Martin G.J."/>
            <person name="Bewick A.J."/>
            <person name="Behringer M."/>
            <person name="Debat H.J."/>
            <person name="Wong I."/>
            <person name="Day J.C."/>
            <person name="Suvorov A."/>
            <person name="Silva C.J."/>
            <person name="Stanger-Hall K.F."/>
            <person name="Hall D.W."/>
            <person name="Schmitz R.J."/>
            <person name="Nelson D.R."/>
            <person name="Lewis S.M."/>
            <person name="Shigenobu S."/>
            <person name="Bybee S.M."/>
            <person name="Larracuente A.M."/>
            <person name="Oba Y."/>
            <person name="Weng J.K."/>
        </authorList>
    </citation>
    <scope>NUCLEOTIDE SEQUENCE [LARGE SCALE GENOMIC DNA]</scope>
    <source>
        <strain evidence="13">1611_PpyrPB1</strain>
        <tissue evidence="13">Whole body</tissue>
    </source>
</reference>
<evidence type="ECO:0000256" key="6">
    <source>
        <dbReference type="ARBA" id="ARBA00035634"/>
    </source>
</evidence>
<dbReference type="GO" id="GO:0043130">
    <property type="term" value="F:ubiquitin binding"/>
    <property type="evidence" value="ECO:0007669"/>
    <property type="project" value="InterPro"/>
</dbReference>
<reference evidence="12" key="1">
    <citation type="journal article" date="2016" name="Sci. Rep.">
        <title>Molecular characterization of firefly nuptial gifts: a multi-omics approach sheds light on postcopulatory sexual selection.</title>
        <authorList>
            <person name="Al-Wathiqui N."/>
            <person name="Fallon T.R."/>
            <person name="South A."/>
            <person name="Weng J.K."/>
            <person name="Lewis S.M."/>
        </authorList>
    </citation>
    <scope>NUCLEOTIDE SEQUENCE</scope>
</reference>
<dbReference type="Proteomes" id="UP000327044">
    <property type="component" value="Unassembled WGS sequence"/>
</dbReference>
<dbReference type="OrthoDB" id="1854593at2759"/>
<evidence type="ECO:0000256" key="1">
    <source>
        <dbReference type="ARBA" id="ARBA00004406"/>
    </source>
</evidence>